<proteinExistence type="predicted"/>
<feature type="compositionally biased region" description="Polar residues" evidence="1">
    <location>
        <begin position="27"/>
        <end position="41"/>
    </location>
</feature>
<evidence type="ECO:0000313" key="2">
    <source>
        <dbReference type="EMBL" id="MED6172438.1"/>
    </source>
</evidence>
<keyword evidence="3" id="KW-1185">Reference proteome</keyword>
<sequence>MRLCPAAISPSTPHLSYPNNNKKRTPDTNVPNTSPPTKTSPISITCNFSAFRAPTRTDTASSISSATTVVSPERLKKYVFHKICSELQDGLFCVVYMNSTVQQEDNSPGITILRWRITSKLVATHIHTIVEPWILCRDRMSSPTNPGSWVSKRNQTLRYYSHAFSVSILMCSKLGKKRVMEFGN</sequence>
<dbReference type="EMBL" id="JASCZI010151377">
    <property type="protein sequence ID" value="MED6172438.1"/>
    <property type="molecule type" value="Genomic_DNA"/>
</dbReference>
<dbReference type="Proteomes" id="UP001341840">
    <property type="component" value="Unassembled WGS sequence"/>
</dbReference>
<name>A0ABU6VIK1_9FABA</name>
<reference evidence="2 3" key="1">
    <citation type="journal article" date="2023" name="Plants (Basel)">
        <title>Bridging the Gap: Combining Genomics and Transcriptomics Approaches to Understand Stylosanthes scabra, an Orphan Legume from the Brazilian Caatinga.</title>
        <authorList>
            <person name="Ferreira-Neto J.R.C."/>
            <person name="da Silva M.D."/>
            <person name="Binneck E."/>
            <person name="de Melo N.F."/>
            <person name="da Silva R.H."/>
            <person name="de Melo A.L.T.M."/>
            <person name="Pandolfi V."/>
            <person name="Bustamante F.O."/>
            <person name="Brasileiro-Vidal A.C."/>
            <person name="Benko-Iseppon A.M."/>
        </authorList>
    </citation>
    <scope>NUCLEOTIDE SEQUENCE [LARGE SCALE GENOMIC DNA]</scope>
    <source>
        <tissue evidence="2">Leaves</tissue>
    </source>
</reference>
<evidence type="ECO:0000313" key="3">
    <source>
        <dbReference type="Proteomes" id="UP001341840"/>
    </source>
</evidence>
<organism evidence="2 3">
    <name type="scientific">Stylosanthes scabra</name>
    <dbReference type="NCBI Taxonomy" id="79078"/>
    <lineage>
        <taxon>Eukaryota</taxon>
        <taxon>Viridiplantae</taxon>
        <taxon>Streptophyta</taxon>
        <taxon>Embryophyta</taxon>
        <taxon>Tracheophyta</taxon>
        <taxon>Spermatophyta</taxon>
        <taxon>Magnoliopsida</taxon>
        <taxon>eudicotyledons</taxon>
        <taxon>Gunneridae</taxon>
        <taxon>Pentapetalae</taxon>
        <taxon>rosids</taxon>
        <taxon>fabids</taxon>
        <taxon>Fabales</taxon>
        <taxon>Fabaceae</taxon>
        <taxon>Papilionoideae</taxon>
        <taxon>50 kb inversion clade</taxon>
        <taxon>dalbergioids sensu lato</taxon>
        <taxon>Dalbergieae</taxon>
        <taxon>Pterocarpus clade</taxon>
        <taxon>Stylosanthes</taxon>
    </lineage>
</organism>
<evidence type="ECO:0000256" key="1">
    <source>
        <dbReference type="SAM" id="MobiDB-lite"/>
    </source>
</evidence>
<dbReference type="PANTHER" id="PTHR48411:SF1">
    <property type="entry name" value="OS01G0948300 PROTEIN"/>
    <property type="match status" value="1"/>
</dbReference>
<gene>
    <name evidence="2" type="ORF">PIB30_050132</name>
</gene>
<feature type="region of interest" description="Disordered" evidence="1">
    <location>
        <begin position="1"/>
        <end position="41"/>
    </location>
</feature>
<dbReference type="PANTHER" id="PTHR48411">
    <property type="entry name" value="OS01G0948300 PROTEIN"/>
    <property type="match status" value="1"/>
</dbReference>
<accession>A0ABU6VIK1</accession>
<comment type="caution">
    <text evidence="2">The sequence shown here is derived from an EMBL/GenBank/DDBJ whole genome shotgun (WGS) entry which is preliminary data.</text>
</comment>
<protein>
    <submittedName>
        <fullName evidence="2">Uncharacterized protein</fullName>
    </submittedName>
</protein>
<feature type="compositionally biased region" description="Polar residues" evidence="1">
    <location>
        <begin position="9"/>
        <end position="20"/>
    </location>
</feature>